<dbReference type="GO" id="GO:0046464">
    <property type="term" value="P:acylglycerol catabolic process"/>
    <property type="evidence" value="ECO:0007669"/>
    <property type="project" value="TreeGrafter"/>
</dbReference>
<evidence type="ECO:0000313" key="3">
    <source>
        <dbReference type="Proteomes" id="UP000305067"/>
    </source>
</evidence>
<gene>
    <name evidence="2" type="ORF">BDV98DRAFT_595639</name>
</gene>
<dbReference type="PANTHER" id="PTHR43798">
    <property type="entry name" value="MONOACYLGLYCEROL LIPASE"/>
    <property type="match status" value="1"/>
</dbReference>
<dbReference type="Gene3D" id="3.40.50.1820">
    <property type="entry name" value="alpha/beta hydrolase"/>
    <property type="match status" value="1"/>
</dbReference>
<dbReference type="InterPro" id="IPR050266">
    <property type="entry name" value="AB_hydrolase_sf"/>
</dbReference>
<sequence>MSTLSSQRYTVPPSGDYPLHVVAKRYSLSEADTQRAQNGFTLILMHATGCCKEIWEVTILRLLERQKEAGGDQIHDVFSIESPNHGESAELNELALKTHYPTDWHPREYSKAAHRFLTAGTNAGAGVDFSTRRLIGVGHSVGAPSLFLMRELQPSVKFSSFIVIEPGISQKNNPDTNAATSSLIAWTWLRKDTWTSRKSAKKDLEAQILYATWDPRVLESYIQHGLRTHPGAKYPAPFGFRGVSTALTREHEAASYRSDELVVDGLDAYTVLTRELPIHVIWGEYNDVATPALQELLADKSSGRTPASVRTLENAGHLAVQQQPDAVGDAIYDIIHADASSSKSKL</sequence>
<dbReference type="GO" id="GO:0047372">
    <property type="term" value="F:monoacylglycerol lipase activity"/>
    <property type="evidence" value="ECO:0007669"/>
    <property type="project" value="TreeGrafter"/>
</dbReference>
<dbReference type="GO" id="GO:0016020">
    <property type="term" value="C:membrane"/>
    <property type="evidence" value="ECO:0007669"/>
    <property type="project" value="TreeGrafter"/>
</dbReference>
<dbReference type="Proteomes" id="UP000305067">
    <property type="component" value="Unassembled WGS sequence"/>
</dbReference>
<dbReference type="OrthoDB" id="94039at2759"/>
<dbReference type="InterPro" id="IPR029058">
    <property type="entry name" value="AB_hydrolase_fold"/>
</dbReference>
<dbReference type="EMBL" id="ML178838">
    <property type="protein sequence ID" value="TFK98707.1"/>
    <property type="molecule type" value="Genomic_DNA"/>
</dbReference>
<organism evidence="2 3">
    <name type="scientific">Pterulicium gracile</name>
    <dbReference type="NCBI Taxonomy" id="1884261"/>
    <lineage>
        <taxon>Eukaryota</taxon>
        <taxon>Fungi</taxon>
        <taxon>Dikarya</taxon>
        <taxon>Basidiomycota</taxon>
        <taxon>Agaricomycotina</taxon>
        <taxon>Agaricomycetes</taxon>
        <taxon>Agaricomycetidae</taxon>
        <taxon>Agaricales</taxon>
        <taxon>Pleurotineae</taxon>
        <taxon>Pterulaceae</taxon>
        <taxon>Pterulicium</taxon>
    </lineage>
</organism>
<dbReference type="SUPFAM" id="SSF53474">
    <property type="entry name" value="alpha/beta-Hydrolases"/>
    <property type="match status" value="1"/>
</dbReference>
<dbReference type="InterPro" id="IPR000073">
    <property type="entry name" value="AB_hydrolase_1"/>
</dbReference>
<name>A0A5C3QC12_9AGAR</name>
<dbReference type="PANTHER" id="PTHR43798:SF5">
    <property type="entry name" value="MONOACYLGLYCEROL LIPASE ABHD6"/>
    <property type="match status" value="1"/>
</dbReference>
<accession>A0A5C3QC12</accession>
<protein>
    <submittedName>
        <fullName evidence="2">Alpha/beta-hydrolase</fullName>
    </submittedName>
</protein>
<proteinExistence type="predicted"/>
<dbReference type="Pfam" id="PF12697">
    <property type="entry name" value="Abhydrolase_6"/>
    <property type="match status" value="1"/>
</dbReference>
<evidence type="ECO:0000313" key="2">
    <source>
        <dbReference type="EMBL" id="TFK98707.1"/>
    </source>
</evidence>
<dbReference type="AlphaFoldDB" id="A0A5C3QC12"/>
<feature type="domain" description="AB hydrolase-1" evidence="1">
    <location>
        <begin position="42"/>
        <end position="329"/>
    </location>
</feature>
<keyword evidence="3" id="KW-1185">Reference proteome</keyword>
<evidence type="ECO:0000259" key="1">
    <source>
        <dbReference type="Pfam" id="PF12697"/>
    </source>
</evidence>
<reference evidence="2 3" key="1">
    <citation type="journal article" date="2019" name="Nat. Ecol. Evol.">
        <title>Megaphylogeny resolves global patterns of mushroom evolution.</title>
        <authorList>
            <person name="Varga T."/>
            <person name="Krizsan K."/>
            <person name="Foldi C."/>
            <person name="Dima B."/>
            <person name="Sanchez-Garcia M."/>
            <person name="Sanchez-Ramirez S."/>
            <person name="Szollosi G.J."/>
            <person name="Szarkandi J.G."/>
            <person name="Papp V."/>
            <person name="Albert L."/>
            <person name="Andreopoulos W."/>
            <person name="Angelini C."/>
            <person name="Antonin V."/>
            <person name="Barry K.W."/>
            <person name="Bougher N.L."/>
            <person name="Buchanan P."/>
            <person name="Buyck B."/>
            <person name="Bense V."/>
            <person name="Catcheside P."/>
            <person name="Chovatia M."/>
            <person name="Cooper J."/>
            <person name="Damon W."/>
            <person name="Desjardin D."/>
            <person name="Finy P."/>
            <person name="Geml J."/>
            <person name="Haridas S."/>
            <person name="Hughes K."/>
            <person name="Justo A."/>
            <person name="Karasinski D."/>
            <person name="Kautmanova I."/>
            <person name="Kiss B."/>
            <person name="Kocsube S."/>
            <person name="Kotiranta H."/>
            <person name="LaButti K.M."/>
            <person name="Lechner B.E."/>
            <person name="Liimatainen K."/>
            <person name="Lipzen A."/>
            <person name="Lukacs Z."/>
            <person name="Mihaltcheva S."/>
            <person name="Morgado L.N."/>
            <person name="Niskanen T."/>
            <person name="Noordeloos M.E."/>
            <person name="Ohm R.A."/>
            <person name="Ortiz-Santana B."/>
            <person name="Ovrebo C."/>
            <person name="Racz N."/>
            <person name="Riley R."/>
            <person name="Savchenko A."/>
            <person name="Shiryaev A."/>
            <person name="Soop K."/>
            <person name="Spirin V."/>
            <person name="Szebenyi C."/>
            <person name="Tomsovsky M."/>
            <person name="Tulloss R.E."/>
            <person name="Uehling J."/>
            <person name="Grigoriev I.V."/>
            <person name="Vagvolgyi C."/>
            <person name="Papp T."/>
            <person name="Martin F.M."/>
            <person name="Miettinen O."/>
            <person name="Hibbett D.S."/>
            <person name="Nagy L.G."/>
        </authorList>
    </citation>
    <scope>NUCLEOTIDE SEQUENCE [LARGE SCALE GENOMIC DNA]</scope>
    <source>
        <strain evidence="2 3">CBS 309.79</strain>
    </source>
</reference>
<keyword evidence="2" id="KW-0378">Hydrolase</keyword>